<name>A0AAD8H8V6_9APIA</name>
<keyword evidence="2" id="KW-1185">Reference proteome</keyword>
<dbReference type="AlphaFoldDB" id="A0AAD8H8V6"/>
<protein>
    <submittedName>
        <fullName evidence="1">Uncharacterized protein</fullName>
    </submittedName>
</protein>
<evidence type="ECO:0000313" key="2">
    <source>
        <dbReference type="Proteomes" id="UP001237642"/>
    </source>
</evidence>
<sequence>MKNTHNEILNYSYTWYGPKNKCGKLDRALLNHQWSSSANRTLKGLGRKASDHVCLLLYNTEFQRRKLYILERSFEKSEVLIALEEMDANKAPGPDGFNAKYLKFLWEVMDQDIAVLFNEFHSSAALPTGSKSCFRS</sequence>
<proteinExistence type="predicted"/>
<comment type="caution">
    <text evidence="1">The sequence shown here is derived from an EMBL/GenBank/DDBJ whole genome shotgun (WGS) entry which is preliminary data.</text>
</comment>
<dbReference type="Proteomes" id="UP001237642">
    <property type="component" value="Unassembled WGS sequence"/>
</dbReference>
<dbReference type="EMBL" id="JAUIZM010000010">
    <property type="protein sequence ID" value="KAK1361814.1"/>
    <property type="molecule type" value="Genomic_DNA"/>
</dbReference>
<reference evidence="1" key="2">
    <citation type="submission" date="2023-05" db="EMBL/GenBank/DDBJ databases">
        <authorList>
            <person name="Schelkunov M.I."/>
        </authorList>
    </citation>
    <scope>NUCLEOTIDE SEQUENCE</scope>
    <source>
        <strain evidence="1">Hsosn_3</strain>
        <tissue evidence="1">Leaf</tissue>
    </source>
</reference>
<accession>A0AAD8H8V6</accession>
<organism evidence="1 2">
    <name type="scientific">Heracleum sosnowskyi</name>
    <dbReference type="NCBI Taxonomy" id="360622"/>
    <lineage>
        <taxon>Eukaryota</taxon>
        <taxon>Viridiplantae</taxon>
        <taxon>Streptophyta</taxon>
        <taxon>Embryophyta</taxon>
        <taxon>Tracheophyta</taxon>
        <taxon>Spermatophyta</taxon>
        <taxon>Magnoliopsida</taxon>
        <taxon>eudicotyledons</taxon>
        <taxon>Gunneridae</taxon>
        <taxon>Pentapetalae</taxon>
        <taxon>asterids</taxon>
        <taxon>campanulids</taxon>
        <taxon>Apiales</taxon>
        <taxon>Apiaceae</taxon>
        <taxon>Apioideae</taxon>
        <taxon>apioid superclade</taxon>
        <taxon>Tordylieae</taxon>
        <taxon>Tordyliinae</taxon>
        <taxon>Heracleum</taxon>
    </lineage>
</organism>
<reference evidence="1" key="1">
    <citation type="submission" date="2023-02" db="EMBL/GenBank/DDBJ databases">
        <title>Genome of toxic invasive species Heracleum sosnowskyi carries increased number of genes despite the absence of recent whole-genome duplications.</title>
        <authorList>
            <person name="Schelkunov M."/>
            <person name="Shtratnikova V."/>
            <person name="Makarenko M."/>
            <person name="Klepikova A."/>
            <person name="Omelchenko D."/>
            <person name="Novikova G."/>
            <person name="Obukhova E."/>
            <person name="Bogdanov V."/>
            <person name="Penin A."/>
            <person name="Logacheva M."/>
        </authorList>
    </citation>
    <scope>NUCLEOTIDE SEQUENCE</scope>
    <source>
        <strain evidence="1">Hsosn_3</strain>
        <tissue evidence="1">Leaf</tissue>
    </source>
</reference>
<evidence type="ECO:0000313" key="1">
    <source>
        <dbReference type="EMBL" id="KAK1361814.1"/>
    </source>
</evidence>
<gene>
    <name evidence="1" type="ORF">POM88_046288</name>
</gene>